<evidence type="ECO:0000256" key="1">
    <source>
        <dbReference type="SAM" id="SignalP"/>
    </source>
</evidence>
<reference evidence="2 3" key="1">
    <citation type="submission" date="2018-06" db="EMBL/GenBank/DDBJ databases">
        <title>Comparative genomics reveals the genomic features of Rhizophagus irregularis, R. cerebriforme, R. diaphanum and Gigaspora rosea, and their symbiotic lifestyle signature.</title>
        <authorList>
            <person name="Morin E."/>
            <person name="San Clemente H."/>
            <person name="Chen E.C.H."/>
            <person name="De La Providencia I."/>
            <person name="Hainaut M."/>
            <person name="Kuo A."/>
            <person name="Kohler A."/>
            <person name="Murat C."/>
            <person name="Tang N."/>
            <person name="Roy S."/>
            <person name="Loubradou J."/>
            <person name="Henrissat B."/>
            <person name="Grigoriev I.V."/>
            <person name="Corradi N."/>
            <person name="Roux C."/>
            <person name="Martin F.M."/>
        </authorList>
    </citation>
    <scope>NUCLEOTIDE SEQUENCE [LARGE SCALE GENOMIC DNA]</scope>
    <source>
        <strain evidence="2 3">DAOM 194757</strain>
    </source>
</reference>
<comment type="caution">
    <text evidence="2">The sequence shown here is derived from an EMBL/GenBank/DDBJ whole genome shotgun (WGS) entry which is preliminary data.</text>
</comment>
<dbReference type="Proteomes" id="UP000266673">
    <property type="component" value="Unassembled WGS sequence"/>
</dbReference>
<gene>
    <name evidence="2" type="ORF">C2G38_2250503</name>
</gene>
<dbReference type="EMBL" id="QKWP01001202">
    <property type="protein sequence ID" value="RIB10871.1"/>
    <property type="molecule type" value="Genomic_DNA"/>
</dbReference>
<proteinExistence type="predicted"/>
<feature type="signal peptide" evidence="1">
    <location>
        <begin position="1"/>
        <end position="22"/>
    </location>
</feature>
<keyword evidence="1" id="KW-0732">Signal</keyword>
<evidence type="ECO:0000313" key="3">
    <source>
        <dbReference type="Proteomes" id="UP000266673"/>
    </source>
</evidence>
<sequence length="219" mass="24632">MVKLEFLLALIVLLLFASGSFARNLFVGNAIFDVPQSIGNYEFPKDIEIPKNITPPDDNKFKFLLYVSGYSWHQCTNNNNNYTWEFEESRALFFNNEEDIDRYPTSAVASTYKNPNQQAGITSLGIRSIIPKNDTSGLITTAIVRIPKPDHPEDIALGLEKTSNNTGKGAFDDITYIVRPLTRGGHPPPDVQCGTEEYPVGFIYSSPFIVINMFYHPEK</sequence>
<dbReference type="AlphaFoldDB" id="A0A397UMZ4"/>
<feature type="chain" id="PRO_5017479771" evidence="1">
    <location>
        <begin position="23"/>
        <end position="219"/>
    </location>
</feature>
<protein>
    <submittedName>
        <fullName evidence="2">Uncharacterized protein</fullName>
    </submittedName>
</protein>
<dbReference type="OrthoDB" id="1859733at2759"/>
<name>A0A397UMZ4_9GLOM</name>
<organism evidence="2 3">
    <name type="scientific">Gigaspora rosea</name>
    <dbReference type="NCBI Taxonomy" id="44941"/>
    <lineage>
        <taxon>Eukaryota</taxon>
        <taxon>Fungi</taxon>
        <taxon>Fungi incertae sedis</taxon>
        <taxon>Mucoromycota</taxon>
        <taxon>Glomeromycotina</taxon>
        <taxon>Glomeromycetes</taxon>
        <taxon>Diversisporales</taxon>
        <taxon>Gigasporaceae</taxon>
        <taxon>Gigaspora</taxon>
    </lineage>
</organism>
<evidence type="ECO:0000313" key="2">
    <source>
        <dbReference type="EMBL" id="RIB10871.1"/>
    </source>
</evidence>
<keyword evidence="3" id="KW-1185">Reference proteome</keyword>
<accession>A0A397UMZ4</accession>